<accession>A0ABM3Y2V6</accession>
<dbReference type="PANTHER" id="PTHR28586:SF1">
    <property type="entry name" value="PROTEIN PAXX"/>
    <property type="match status" value="1"/>
</dbReference>
<proteinExistence type="predicted"/>
<name>A0ABM3Y2V6_ERIEU</name>
<dbReference type="PANTHER" id="PTHR28586">
    <property type="entry name" value="PROTEIN PAXX"/>
    <property type="match status" value="1"/>
</dbReference>
<sequence length="218" mass="24174">MELRSLSPPLCTLPPGPGPPRFVCYCEGEGSEDGDRGIFNLYVTDAEELWSTCFTPDSLAAHKTRLGLSVTEDITPRFRAACQKQAVTVTLQEDRASLSFSDGASTLHFVLSKVPGTEAAPRLQALTLGLAQRVCSLEQQLAGSERAPLTLTRLPLPMSSFLAFLPRCRGENLQPQEELPVGRAFIFFTRPRYSSRGLWTWGQEALSRRVPHQPWLQE</sequence>
<keyword evidence="1" id="KW-1185">Reference proteome</keyword>
<gene>
    <name evidence="2" type="primary">PAXX</name>
</gene>
<dbReference type="GeneID" id="103112155"/>
<evidence type="ECO:0000313" key="1">
    <source>
        <dbReference type="Proteomes" id="UP001652624"/>
    </source>
</evidence>
<dbReference type="CDD" id="cd22286">
    <property type="entry name" value="HD_PAXX_N"/>
    <property type="match status" value="1"/>
</dbReference>
<organism evidence="1 2">
    <name type="scientific">Erinaceus europaeus</name>
    <name type="common">Western European hedgehog</name>
    <dbReference type="NCBI Taxonomy" id="9365"/>
    <lineage>
        <taxon>Eukaryota</taxon>
        <taxon>Metazoa</taxon>
        <taxon>Chordata</taxon>
        <taxon>Craniata</taxon>
        <taxon>Vertebrata</taxon>
        <taxon>Euteleostomi</taxon>
        <taxon>Mammalia</taxon>
        <taxon>Eutheria</taxon>
        <taxon>Laurasiatheria</taxon>
        <taxon>Eulipotyphla</taxon>
        <taxon>Erinaceidae</taxon>
        <taxon>Erinaceinae</taxon>
        <taxon>Erinaceus</taxon>
    </lineage>
</organism>
<dbReference type="Proteomes" id="UP001652624">
    <property type="component" value="Chromosome 10"/>
</dbReference>
<dbReference type="InterPro" id="IPR027873">
    <property type="entry name" value="PAXX"/>
</dbReference>
<dbReference type="Pfam" id="PF15384">
    <property type="entry name" value="PAXX"/>
    <property type="match status" value="1"/>
</dbReference>
<reference evidence="2" key="1">
    <citation type="submission" date="2025-08" db="UniProtKB">
        <authorList>
            <consortium name="RefSeq"/>
        </authorList>
    </citation>
    <scope>IDENTIFICATION</scope>
</reference>
<evidence type="ECO:0000313" key="2">
    <source>
        <dbReference type="RefSeq" id="XP_060055402.1"/>
    </source>
</evidence>
<dbReference type="InterPro" id="IPR054134">
    <property type="entry name" value="PAXX_N"/>
</dbReference>
<protein>
    <submittedName>
        <fullName evidence="2">Protein PAXX isoform X2</fullName>
    </submittedName>
</protein>
<dbReference type="RefSeq" id="XP_060055402.1">
    <property type="nucleotide sequence ID" value="XM_060199419.1"/>
</dbReference>